<dbReference type="PRINTS" id="PR00808">
    <property type="entry name" value="AMLASEINHBTR"/>
</dbReference>
<evidence type="ECO:0000259" key="4">
    <source>
        <dbReference type="SMART" id="SM00499"/>
    </source>
</evidence>
<evidence type="ECO:0000256" key="3">
    <source>
        <dbReference type="SAM" id="SignalP"/>
    </source>
</evidence>
<keyword evidence="2" id="KW-0964">Secreted</keyword>
<dbReference type="EMBL" id="LWDX02016281">
    <property type="protein sequence ID" value="OEL34157.1"/>
    <property type="molecule type" value="Genomic_DNA"/>
</dbReference>
<dbReference type="GO" id="GO:0005576">
    <property type="term" value="C:extracellular region"/>
    <property type="evidence" value="ECO:0007669"/>
    <property type="project" value="UniProtKB-SubCell"/>
</dbReference>
<dbReference type="PROSITE" id="PS00426">
    <property type="entry name" value="CEREAL_TRYP_AMYL_INH"/>
    <property type="match status" value="1"/>
</dbReference>
<evidence type="ECO:0000256" key="2">
    <source>
        <dbReference type="ARBA" id="ARBA00022525"/>
    </source>
</evidence>
<protein>
    <submittedName>
        <fullName evidence="5">Alpha-amylase/trypsin inhibitor</fullName>
    </submittedName>
</protein>
<evidence type="ECO:0000313" key="5">
    <source>
        <dbReference type="EMBL" id="OEL34157.1"/>
    </source>
</evidence>
<dbReference type="Gene3D" id="1.10.110.10">
    <property type="entry name" value="Plant lipid-transfer and hydrophobic proteins"/>
    <property type="match status" value="1"/>
</dbReference>
<feature type="chain" id="PRO_5009188973" evidence="3">
    <location>
        <begin position="28"/>
        <end position="147"/>
    </location>
</feature>
<proteinExistence type="predicted"/>
<dbReference type="CDD" id="cd00261">
    <property type="entry name" value="AAI_SS"/>
    <property type="match status" value="1"/>
</dbReference>
<keyword evidence="6" id="KW-1185">Reference proteome</keyword>
<dbReference type="PANTHER" id="PTHR34481">
    <property type="entry name" value="TRYPSIN/FACTOR XIIA INHIBITOR-RELATED"/>
    <property type="match status" value="1"/>
</dbReference>
<evidence type="ECO:0000313" key="6">
    <source>
        <dbReference type="Proteomes" id="UP000095767"/>
    </source>
</evidence>
<reference evidence="5 6" key="1">
    <citation type="submission" date="2016-09" db="EMBL/GenBank/DDBJ databases">
        <title>The draft genome of Dichanthelium oligosanthes: A C3 panicoid grass species.</title>
        <authorList>
            <person name="Studer A.J."/>
            <person name="Schnable J.C."/>
            <person name="Brutnell T.P."/>
        </authorList>
    </citation>
    <scope>NUCLEOTIDE SEQUENCE [LARGE SCALE GENOMIC DNA]</scope>
    <source>
        <strain evidence="6">cv. Kellogg 1175</strain>
        <tissue evidence="5">Leaf</tissue>
    </source>
</reference>
<evidence type="ECO:0000256" key="1">
    <source>
        <dbReference type="ARBA" id="ARBA00004613"/>
    </source>
</evidence>
<dbReference type="STRING" id="888268.A0A1E5W9U9"/>
<dbReference type="SMART" id="SM00499">
    <property type="entry name" value="AAI"/>
    <property type="match status" value="1"/>
</dbReference>
<name>A0A1E5W9U9_9POAL</name>
<dbReference type="InterPro" id="IPR006105">
    <property type="entry name" value="Allergen/tryp_amyl_inhib_CS"/>
</dbReference>
<gene>
    <name evidence="5" type="ORF">BAE44_0004824</name>
</gene>
<organism evidence="5 6">
    <name type="scientific">Dichanthelium oligosanthes</name>
    <dbReference type="NCBI Taxonomy" id="888268"/>
    <lineage>
        <taxon>Eukaryota</taxon>
        <taxon>Viridiplantae</taxon>
        <taxon>Streptophyta</taxon>
        <taxon>Embryophyta</taxon>
        <taxon>Tracheophyta</taxon>
        <taxon>Spermatophyta</taxon>
        <taxon>Magnoliopsida</taxon>
        <taxon>Liliopsida</taxon>
        <taxon>Poales</taxon>
        <taxon>Poaceae</taxon>
        <taxon>PACMAD clade</taxon>
        <taxon>Panicoideae</taxon>
        <taxon>Panicodae</taxon>
        <taxon>Paniceae</taxon>
        <taxon>Dichantheliinae</taxon>
        <taxon>Dichanthelium</taxon>
    </lineage>
</organism>
<dbReference type="AlphaFoldDB" id="A0A1E5W9U9"/>
<comment type="caution">
    <text evidence="5">The sequence shown here is derived from an EMBL/GenBank/DDBJ whole genome shotgun (WGS) entry which is preliminary data.</text>
</comment>
<dbReference type="GO" id="GO:0004867">
    <property type="term" value="F:serine-type endopeptidase inhibitor activity"/>
    <property type="evidence" value="ECO:0007669"/>
    <property type="project" value="InterPro"/>
</dbReference>
<dbReference type="OrthoDB" id="656731at2759"/>
<dbReference type="Pfam" id="PF00234">
    <property type="entry name" value="Tryp_alpha_amyl"/>
    <property type="match status" value="1"/>
</dbReference>
<accession>A0A1E5W9U9</accession>
<dbReference type="Proteomes" id="UP000095767">
    <property type="component" value="Unassembled WGS sequence"/>
</dbReference>
<dbReference type="InterPro" id="IPR036312">
    <property type="entry name" value="Bifun_inhib/LTP/seed_sf"/>
</dbReference>
<dbReference type="SUPFAM" id="SSF47699">
    <property type="entry name" value="Bifunctional inhibitor/lipid-transfer protein/seed storage 2S albumin"/>
    <property type="match status" value="1"/>
</dbReference>
<feature type="domain" description="Bifunctional inhibitor/plant lipid transfer protein/seed storage helical" evidence="4">
    <location>
        <begin position="37"/>
        <end position="141"/>
    </location>
</feature>
<dbReference type="InterPro" id="IPR016140">
    <property type="entry name" value="Bifunc_inhib/LTP/seed_store"/>
</dbReference>
<keyword evidence="3" id="KW-0732">Signal</keyword>
<dbReference type="InterPro" id="IPR006106">
    <property type="entry name" value="Allergen/soft/tryp_amyl_inhib"/>
</dbReference>
<dbReference type="PANTHER" id="PTHR34481:SF13">
    <property type="entry name" value="TRYPSIN_FACTOR XIIA INHIBITOR"/>
    <property type="match status" value="1"/>
</dbReference>
<comment type="subcellular location">
    <subcellularLocation>
        <location evidence="1">Secreted</location>
    </subcellularLocation>
</comment>
<sequence length="147" mass="15674">MASTTTTGRLLLSATALLAVLLSTATAGGGCSAPSYCASGQAIPQSPLPGCRWYVASQTCGKLGPLYPAEWLREMCCQQLEAVPAECRCRALRVMMEETTMTWGGDHGRPICSEVPQAQFAPAIVTKAVCDLMTIHGRPFCYKLDAE</sequence>
<feature type="signal peptide" evidence="3">
    <location>
        <begin position="1"/>
        <end position="27"/>
    </location>
</feature>